<dbReference type="InterPro" id="IPR052343">
    <property type="entry name" value="Retrotransposon-Effector_Assoc"/>
</dbReference>
<sequence length="271" mass="30288">MLIGVIFSTSGYSNWNEITDCVLPLVSASQNQELLNPVSAEEVKASLFDMNPDKSPGLDGMTPAFYQKSWAIVGADVVATMQNLFASGELLPGFNDTNLVLIPKKKNSIVMGDLRPIALCNVLYKIVSKVLANRLKGLLDQIISPYQSAYFPGRLISDNILVSFEVLHYLKRKSQGKKGYMALKLDMSKAYDRVEWPFLEAILVTMGFHQRWINLISACVRSVQYHIVHDGQRLGPILASRGIRRGDHLSPYLFILCAEGFSTLIQRYEAN</sequence>
<proteinExistence type="predicted"/>
<dbReference type="InterPro" id="IPR000477">
    <property type="entry name" value="RT_dom"/>
</dbReference>
<feature type="domain" description="Reverse transcriptase" evidence="1">
    <location>
        <begin position="83"/>
        <end position="271"/>
    </location>
</feature>
<keyword evidence="3" id="KW-1185">Reference proteome</keyword>
<protein>
    <recommendedName>
        <fullName evidence="1">Reverse transcriptase domain-containing protein</fullName>
    </recommendedName>
</protein>
<name>A0A803PWX3_CANSA</name>
<dbReference type="EMBL" id="UZAU01000621">
    <property type="status" value="NOT_ANNOTATED_CDS"/>
    <property type="molecule type" value="Genomic_DNA"/>
</dbReference>
<dbReference type="Proteomes" id="UP000596661">
    <property type="component" value="Chromosome 6"/>
</dbReference>
<evidence type="ECO:0000313" key="2">
    <source>
        <dbReference type="EnsemblPlants" id="cds.evm.model.06.2068"/>
    </source>
</evidence>
<dbReference type="InterPro" id="IPR043502">
    <property type="entry name" value="DNA/RNA_pol_sf"/>
</dbReference>
<reference evidence="2" key="1">
    <citation type="submission" date="2018-11" db="EMBL/GenBank/DDBJ databases">
        <authorList>
            <person name="Grassa J C."/>
        </authorList>
    </citation>
    <scope>NUCLEOTIDE SEQUENCE [LARGE SCALE GENOMIC DNA]</scope>
</reference>
<organism evidence="2 3">
    <name type="scientific">Cannabis sativa</name>
    <name type="common">Hemp</name>
    <name type="synonym">Marijuana</name>
    <dbReference type="NCBI Taxonomy" id="3483"/>
    <lineage>
        <taxon>Eukaryota</taxon>
        <taxon>Viridiplantae</taxon>
        <taxon>Streptophyta</taxon>
        <taxon>Embryophyta</taxon>
        <taxon>Tracheophyta</taxon>
        <taxon>Spermatophyta</taxon>
        <taxon>Magnoliopsida</taxon>
        <taxon>eudicotyledons</taxon>
        <taxon>Gunneridae</taxon>
        <taxon>Pentapetalae</taxon>
        <taxon>rosids</taxon>
        <taxon>fabids</taxon>
        <taxon>Rosales</taxon>
        <taxon>Cannabaceae</taxon>
        <taxon>Cannabis</taxon>
    </lineage>
</organism>
<dbReference type="EnsemblPlants" id="evm.model.06.2068">
    <property type="protein sequence ID" value="cds.evm.model.06.2068"/>
    <property type="gene ID" value="evm.TU.06.2068"/>
</dbReference>
<dbReference type="CDD" id="cd01650">
    <property type="entry name" value="RT_nLTR_like"/>
    <property type="match status" value="1"/>
</dbReference>
<dbReference type="SUPFAM" id="SSF56672">
    <property type="entry name" value="DNA/RNA polymerases"/>
    <property type="match status" value="1"/>
</dbReference>
<reference evidence="2" key="2">
    <citation type="submission" date="2021-03" db="UniProtKB">
        <authorList>
            <consortium name="EnsemblPlants"/>
        </authorList>
    </citation>
    <scope>IDENTIFICATION</scope>
</reference>
<dbReference type="PANTHER" id="PTHR46890:SF48">
    <property type="entry name" value="RNA-DIRECTED DNA POLYMERASE"/>
    <property type="match status" value="1"/>
</dbReference>
<evidence type="ECO:0000259" key="1">
    <source>
        <dbReference type="PROSITE" id="PS50878"/>
    </source>
</evidence>
<dbReference type="AlphaFoldDB" id="A0A803PWX3"/>
<dbReference type="Gramene" id="evm.model.06.2068">
    <property type="protein sequence ID" value="cds.evm.model.06.2068"/>
    <property type="gene ID" value="evm.TU.06.2068"/>
</dbReference>
<dbReference type="OMA" id="QNTRSIH"/>
<evidence type="ECO:0000313" key="3">
    <source>
        <dbReference type="Proteomes" id="UP000596661"/>
    </source>
</evidence>
<dbReference type="Pfam" id="PF00078">
    <property type="entry name" value="RVT_1"/>
    <property type="match status" value="1"/>
</dbReference>
<dbReference type="PROSITE" id="PS50878">
    <property type="entry name" value="RT_POL"/>
    <property type="match status" value="1"/>
</dbReference>
<dbReference type="PANTHER" id="PTHR46890">
    <property type="entry name" value="NON-LTR RETROLELEMENT REVERSE TRANSCRIPTASE-LIKE PROTEIN-RELATED"/>
    <property type="match status" value="1"/>
</dbReference>
<accession>A0A803PWX3</accession>